<keyword evidence="3" id="KW-0804">Transcription</keyword>
<feature type="domain" description="HTH luxR-type" evidence="4">
    <location>
        <begin position="189"/>
        <end position="254"/>
    </location>
</feature>
<dbReference type="InterPro" id="IPR036388">
    <property type="entry name" value="WH-like_DNA-bd_sf"/>
</dbReference>
<dbReference type="CDD" id="cd06170">
    <property type="entry name" value="LuxR_C_like"/>
    <property type="match status" value="1"/>
</dbReference>
<sequence length="259" mass="29424">MDTGKITSFSQFIQSQIQTMTTCQAKDFNETFKDAAIRGLEWFNLDRLTMFPNSMILLNDGKTVTVARSHVPKVDKNKLAVGNFPDYLKQLRSKSTFQVFNSFDLANSPISTLRILHQEGAHSHIIVKLELFGQTWGAVSFSSFDEHHPGLSKEQLDELRALCNIWLVYWQHSTMTQSLNHGAENYVDEGEKLLMLSKKQCAVLGLLAQGLTAKQCAEKLFLSPRTIESHKYRMLDILMLDNHTELVQFALRNGLGIEE</sequence>
<evidence type="ECO:0000256" key="1">
    <source>
        <dbReference type="ARBA" id="ARBA00023015"/>
    </source>
</evidence>
<keyword evidence="6" id="KW-1185">Reference proteome</keyword>
<dbReference type="EMBL" id="JAUEOZ010000001">
    <property type="protein sequence ID" value="MDN2481189.1"/>
    <property type="molecule type" value="Genomic_DNA"/>
</dbReference>
<dbReference type="PANTHER" id="PTHR44688">
    <property type="entry name" value="DNA-BINDING TRANSCRIPTIONAL ACTIVATOR DEVR_DOSR"/>
    <property type="match status" value="1"/>
</dbReference>
<keyword evidence="2" id="KW-0238">DNA-binding</keyword>
<dbReference type="SMART" id="SM00421">
    <property type="entry name" value="HTH_LUXR"/>
    <property type="match status" value="1"/>
</dbReference>
<dbReference type="PANTHER" id="PTHR44688:SF16">
    <property type="entry name" value="DNA-BINDING TRANSCRIPTIONAL ACTIVATOR DEVR_DOSR"/>
    <property type="match status" value="1"/>
</dbReference>
<evidence type="ECO:0000313" key="6">
    <source>
        <dbReference type="Proteomes" id="UP001169719"/>
    </source>
</evidence>
<dbReference type="SUPFAM" id="SSF46894">
    <property type="entry name" value="C-terminal effector domain of the bipartite response regulators"/>
    <property type="match status" value="1"/>
</dbReference>
<dbReference type="RefSeq" id="WP_289961326.1">
    <property type="nucleotide sequence ID" value="NZ_JAUEOZ010000001.1"/>
</dbReference>
<dbReference type="PROSITE" id="PS50043">
    <property type="entry name" value="HTH_LUXR_2"/>
    <property type="match status" value="1"/>
</dbReference>
<dbReference type="InterPro" id="IPR016032">
    <property type="entry name" value="Sig_transdc_resp-reg_C-effctor"/>
</dbReference>
<dbReference type="Pfam" id="PF00196">
    <property type="entry name" value="GerE"/>
    <property type="match status" value="1"/>
</dbReference>
<name>A0ABT7Y073_9VIBR</name>
<protein>
    <submittedName>
        <fullName evidence="5">LuxR C-terminal-related transcriptional regulator</fullName>
    </submittedName>
</protein>
<gene>
    <name evidence="5" type="ORF">QWJ08_07255</name>
</gene>
<dbReference type="PRINTS" id="PR00038">
    <property type="entry name" value="HTHLUXR"/>
</dbReference>
<dbReference type="Gene3D" id="1.10.10.10">
    <property type="entry name" value="Winged helix-like DNA-binding domain superfamily/Winged helix DNA-binding domain"/>
    <property type="match status" value="1"/>
</dbReference>
<evidence type="ECO:0000313" key="5">
    <source>
        <dbReference type="EMBL" id="MDN2481189.1"/>
    </source>
</evidence>
<accession>A0ABT7Y073</accession>
<dbReference type="Proteomes" id="UP001169719">
    <property type="component" value="Unassembled WGS sequence"/>
</dbReference>
<evidence type="ECO:0000256" key="3">
    <source>
        <dbReference type="ARBA" id="ARBA00023163"/>
    </source>
</evidence>
<comment type="caution">
    <text evidence="5">The sequence shown here is derived from an EMBL/GenBank/DDBJ whole genome shotgun (WGS) entry which is preliminary data.</text>
</comment>
<organism evidence="5 6">
    <name type="scientific">Vibrio agarivorans</name>
    <dbReference type="NCBI Taxonomy" id="153622"/>
    <lineage>
        <taxon>Bacteria</taxon>
        <taxon>Pseudomonadati</taxon>
        <taxon>Pseudomonadota</taxon>
        <taxon>Gammaproteobacteria</taxon>
        <taxon>Vibrionales</taxon>
        <taxon>Vibrionaceae</taxon>
        <taxon>Vibrio</taxon>
    </lineage>
</organism>
<evidence type="ECO:0000259" key="4">
    <source>
        <dbReference type="PROSITE" id="PS50043"/>
    </source>
</evidence>
<reference evidence="5" key="1">
    <citation type="submission" date="2024-05" db="EMBL/GenBank/DDBJ databases">
        <title>Genome Sequences of Four Agar- Degrading Marine Bacteria.</title>
        <authorList>
            <person name="Phillips E.K."/>
            <person name="Shaffer J.C."/>
            <person name="Henson M.W."/>
            <person name="Temperton B."/>
            <person name="Thrash C.J."/>
            <person name="Martin M.O."/>
        </authorList>
    </citation>
    <scope>NUCLEOTIDE SEQUENCE</scope>
    <source>
        <strain evidence="5">EKP203</strain>
    </source>
</reference>
<evidence type="ECO:0000256" key="2">
    <source>
        <dbReference type="ARBA" id="ARBA00023125"/>
    </source>
</evidence>
<proteinExistence type="predicted"/>
<keyword evidence="1" id="KW-0805">Transcription regulation</keyword>
<dbReference type="InterPro" id="IPR000792">
    <property type="entry name" value="Tscrpt_reg_LuxR_C"/>
</dbReference>